<sequence>MSIIRESQNENEIKHEIPARDLEYVAQIRAAIANQSIAAQARRERERQHQLENELSPVPSEMRADGIVAPPSSPWNPGEKRSSSRTASLNVLTVKARDGVTSLINKGRRAISRRTGRTCRWSLASKMPKTSKVLKSKFMSAKKRPEPLSRRQSSLSITRPSNPIVTISPPLSPFPRLVDDVNPFEMDDSDAATLIGDTDDVDDTSLLLKSEKTASKYDLLTGIGHHETRSLPGQFQSKFRTSMSRFLNGAEILSVHASHGLLGRKSSLRRWSRL</sequence>
<evidence type="ECO:0000256" key="1">
    <source>
        <dbReference type="SAM" id="MobiDB-lite"/>
    </source>
</evidence>
<comment type="caution">
    <text evidence="2">The sequence shown here is derived from an EMBL/GenBank/DDBJ whole genome shotgun (WGS) entry which is preliminary data.</text>
</comment>
<name>A0A438N9E2_EXOME</name>
<proteinExistence type="predicted"/>
<reference evidence="2 3" key="1">
    <citation type="submission" date="2017-03" db="EMBL/GenBank/DDBJ databases">
        <title>Genomes of endolithic fungi from Antarctica.</title>
        <authorList>
            <person name="Coleine C."/>
            <person name="Masonjones S."/>
            <person name="Stajich J.E."/>
        </authorList>
    </citation>
    <scope>NUCLEOTIDE SEQUENCE [LARGE SCALE GENOMIC DNA]</scope>
    <source>
        <strain evidence="2 3">CCFEE 6314</strain>
    </source>
</reference>
<dbReference type="OrthoDB" id="10358669at2759"/>
<dbReference type="EMBL" id="NAJM01000013">
    <property type="protein sequence ID" value="RVX72239.1"/>
    <property type="molecule type" value="Genomic_DNA"/>
</dbReference>
<protein>
    <submittedName>
        <fullName evidence="2">Uncharacterized protein</fullName>
    </submittedName>
</protein>
<accession>A0A438N9E2</accession>
<organism evidence="2 3">
    <name type="scientific">Exophiala mesophila</name>
    <name type="common">Black yeast-like fungus</name>
    <dbReference type="NCBI Taxonomy" id="212818"/>
    <lineage>
        <taxon>Eukaryota</taxon>
        <taxon>Fungi</taxon>
        <taxon>Dikarya</taxon>
        <taxon>Ascomycota</taxon>
        <taxon>Pezizomycotina</taxon>
        <taxon>Eurotiomycetes</taxon>
        <taxon>Chaetothyriomycetidae</taxon>
        <taxon>Chaetothyriales</taxon>
        <taxon>Herpotrichiellaceae</taxon>
        <taxon>Exophiala</taxon>
    </lineage>
</organism>
<dbReference type="AlphaFoldDB" id="A0A438N9E2"/>
<evidence type="ECO:0000313" key="3">
    <source>
        <dbReference type="Proteomes" id="UP000288859"/>
    </source>
</evidence>
<gene>
    <name evidence="2" type="ORF">B0A52_04443</name>
</gene>
<feature type="region of interest" description="Disordered" evidence="1">
    <location>
        <begin position="139"/>
        <end position="166"/>
    </location>
</feature>
<dbReference type="Proteomes" id="UP000288859">
    <property type="component" value="Unassembled WGS sequence"/>
</dbReference>
<feature type="compositionally biased region" description="Polar residues" evidence="1">
    <location>
        <begin position="150"/>
        <end position="165"/>
    </location>
</feature>
<evidence type="ECO:0000313" key="2">
    <source>
        <dbReference type="EMBL" id="RVX72239.1"/>
    </source>
</evidence>
<dbReference type="VEuPathDB" id="FungiDB:PV10_02140"/>
<feature type="region of interest" description="Disordered" evidence="1">
    <location>
        <begin position="62"/>
        <end position="86"/>
    </location>
</feature>